<keyword evidence="2" id="KW-1185">Reference proteome</keyword>
<dbReference type="EMBL" id="CACRXK020038341">
    <property type="protein sequence ID" value="CAB4045245.1"/>
    <property type="molecule type" value="Genomic_DNA"/>
</dbReference>
<dbReference type="AlphaFoldDB" id="A0A6S7KIB3"/>
<feature type="non-terminal residue" evidence="1">
    <location>
        <position position="271"/>
    </location>
</feature>
<evidence type="ECO:0000313" key="1">
    <source>
        <dbReference type="EMBL" id="CAB4045245.1"/>
    </source>
</evidence>
<evidence type="ECO:0000313" key="2">
    <source>
        <dbReference type="Proteomes" id="UP001152795"/>
    </source>
</evidence>
<protein>
    <submittedName>
        <fullName evidence="1">Uncharacterized protein</fullName>
    </submittedName>
</protein>
<feature type="non-terminal residue" evidence="1">
    <location>
        <position position="1"/>
    </location>
</feature>
<gene>
    <name evidence="1" type="ORF">PACLA_8A029417</name>
</gene>
<proteinExistence type="predicted"/>
<sequence>TSGCKSLGTSSLEIKSICFGIKPNSSENPYIEVDGRPVPFGSRHERIQLENPSTHATYICDEKLGTFSWNSTENANQLRVTYGFDVLYIEAFWCDSFDGPKRANLHCVVEAFSSSCPGLVSHNHTCVFEVHTDRFSSDTVRDAVEVKTEVAVMVRNLAASFGVSHSKERTVVKTYSVSSRSYIVIPAGFRFCSFSEVISEEDYLSPTGFKWRCKLPTYVQTTMITGRCSIHSLCESQSLCSTATTDQPRARAAKKSAEAQPVAMLLALCMI</sequence>
<accession>A0A6S7KIB3</accession>
<dbReference type="Proteomes" id="UP001152795">
    <property type="component" value="Unassembled WGS sequence"/>
</dbReference>
<organism evidence="1 2">
    <name type="scientific">Paramuricea clavata</name>
    <name type="common">Red gorgonian</name>
    <name type="synonym">Violescent sea-whip</name>
    <dbReference type="NCBI Taxonomy" id="317549"/>
    <lineage>
        <taxon>Eukaryota</taxon>
        <taxon>Metazoa</taxon>
        <taxon>Cnidaria</taxon>
        <taxon>Anthozoa</taxon>
        <taxon>Octocorallia</taxon>
        <taxon>Malacalcyonacea</taxon>
        <taxon>Plexauridae</taxon>
        <taxon>Paramuricea</taxon>
    </lineage>
</organism>
<reference evidence="1" key="1">
    <citation type="submission" date="2020-04" db="EMBL/GenBank/DDBJ databases">
        <authorList>
            <person name="Alioto T."/>
            <person name="Alioto T."/>
            <person name="Gomez Garrido J."/>
        </authorList>
    </citation>
    <scope>NUCLEOTIDE SEQUENCE</scope>
    <source>
        <strain evidence="1">A484AB</strain>
    </source>
</reference>
<name>A0A6S7KIB3_PARCT</name>
<comment type="caution">
    <text evidence="1">The sequence shown here is derived from an EMBL/GenBank/DDBJ whole genome shotgun (WGS) entry which is preliminary data.</text>
</comment>